<dbReference type="PANTHER" id="PTHR44051">
    <property type="entry name" value="GLUTATHIONE S-TRANSFERASE-RELATED"/>
    <property type="match status" value="1"/>
</dbReference>
<evidence type="ECO:0000313" key="4">
    <source>
        <dbReference type="EMBL" id="KAK8238156.1"/>
    </source>
</evidence>
<gene>
    <name evidence="4" type="ORF">HDK90DRAFT_411593</name>
</gene>
<feature type="domain" description="GST C-terminal" evidence="3">
    <location>
        <begin position="111"/>
        <end position="243"/>
    </location>
</feature>
<sequence length="243" mass="27917">MSYLYTDETPAEVKNAKGIHLVTQSTPNGQKVQIMLEELALVYGTTWTTTLINIMTNEQKKDWFLRLDPNGRIPILVDNTQNPPFPVMETSAELLYLLKFADKDDVFGFKDELERSQALQWLFFWHGSGAPYQGQLNHFGKFAKEKIPYAIERFRNETLRVYGVLEIHLSGKYSGQPREYLAGNGKGKYSVADIGTWPWVKGWEFSGLEKKDVEQFPHLLKWIDRIAERPAVKTGTGPKYQPN</sequence>
<dbReference type="SUPFAM" id="SSF47616">
    <property type="entry name" value="GST C-terminal domain-like"/>
    <property type="match status" value="1"/>
</dbReference>
<dbReference type="SFLD" id="SFLDG00358">
    <property type="entry name" value="Main_(cytGST)"/>
    <property type="match status" value="1"/>
</dbReference>
<evidence type="ECO:0000313" key="5">
    <source>
        <dbReference type="Proteomes" id="UP001492380"/>
    </source>
</evidence>
<name>A0ABR1YT49_9PEZI</name>
<dbReference type="Pfam" id="PF14497">
    <property type="entry name" value="GST_C_3"/>
    <property type="match status" value="1"/>
</dbReference>
<dbReference type="Gene3D" id="3.40.30.10">
    <property type="entry name" value="Glutaredoxin"/>
    <property type="match status" value="1"/>
</dbReference>
<feature type="domain" description="GST N-terminal" evidence="2">
    <location>
        <begin position="16"/>
        <end position="105"/>
    </location>
</feature>
<dbReference type="SFLD" id="SFLDG01151">
    <property type="entry name" value="Main.2:_Nu-like"/>
    <property type="match status" value="1"/>
</dbReference>
<dbReference type="Proteomes" id="UP001492380">
    <property type="component" value="Unassembled WGS sequence"/>
</dbReference>
<dbReference type="InterPro" id="IPR010987">
    <property type="entry name" value="Glutathione-S-Trfase_C-like"/>
</dbReference>
<dbReference type="PROSITE" id="PS50404">
    <property type="entry name" value="GST_NTER"/>
    <property type="match status" value="1"/>
</dbReference>
<keyword evidence="5" id="KW-1185">Reference proteome</keyword>
<comment type="similarity">
    <text evidence="1">Belongs to the GST superfamily.</text>
</comment>
<dbReference type="InterPro" id="IPR040079">
    <property type="entry name" value="Glutathione_S-Trfase"/>
</dbReference>
<dbReference type="PANTHER" id="PTHR44051:SF8">
    <property type="entry name" value="GLUTATHIONE S-TRANSFERASE GSTA"/>
    <property type="match status" value="1"/>
</dbReference>
<comment type="caution">
    <text evidence="4">The sequence shown here is derived from an EMBL/GenBank/DDBJ whole genome shotgun (WGS) entry which is preliminary data.</text>
</comment>
<dbReference type="CDD" id="cd03048">
    <property type="entry name" value="GST_N_Ure2p_like"/>
    <property type="match status" value="1"/>
</dbReference>
<evidence type="ECO:0000259" key="2">
    <source>
        <dbReference type="PROSITE" id="PS50404"/>
    </source>
</evidence>
<accession>A0ABR1YT49</accession>
<dbReference type="PROSITE" id="PS50405">
    <property type="entry name" value="GST_CTER"/>
    <property type="match status" value="1"/>
</dbReference>
<dbReference type="InterPro" id="IPR004046">
    <property type="entry name" value="GST_C"/>
</dbReference>
<dbReference type="SUPFAM" id="SSF52833">
    <property type="entry name" value="Thioredoxin-like"/>
    <property type="match status" value="1"/>
</dbReference>
<proteinExistence type="inferred from homology"/>
<dbReference type="Gene3D" id="1.20.1050.10">
    <property type="match status" value="1"/>
</dbReference>
<dbReference type="InterPro" id="IPR036249">
    <property type="entry name" value="Thioredoxin-like_sf"/>
</dbReference>
<dbReference type="InterPro" id="IPR004045">
    <property type="entry name" value="Glutathione_S-Trfase_N"/>
</dbReference>
<evidence type="ECO:0000259" key="3">
    <source>
        <dbReference type="PROSITE" id="PS50405"/>
    </source>
</evidence>
<dbReference type="InterPro" id="IPR036282">
    <property type="entry name" value="Glutathione-S-Trfase_C_sf"/>
</dbReference>
<dbReference type="Pfam" id="PF13409">
    <property type="entry name" value="GST_N_2"/>
    <property type="match status" value="1"/>
</dbReference>
<organism evidence="4 5">
    <name type="scientific">Phyllosticta capitalensis</name>
    <dbReference type="NCBI Taxonomy" id="121624"/>
    <lineage>
        <taxon>Eukaryota</taxon>
        <taxon>Fungi</taxon>
        <taxon>Dikarya</taxon>
        <taxon>Ascomycota</taxon>
        <taxon>Pezizomycotina</taxon>
        <taxon>Dothideomycetes</taxon>
        <taxon>Dothideomycetes incertae sedis</taxon>
        <taxon>Botryosphaeriales</taxon>
        <taxon>Phyllostictaceae</taxon>
        <taxon>Phyllosticta</taxon>
    </lineage>
</organism>
<dbReference type="SFLD" id="SFLDS00019">
    <property type="entry name" value="Glutathione_Transferase_(cytos"/>
    <property type="match status" value="1"/>
</dbReference>
<reference evidence="4 5" key="1">
    <citation type="submission" date="2024-04" db="EMBL/GenBank/DDBJ databases">
        <title>Phyllosticta paracitricarpa is synonymous to the EU quarantine fungus P. citricarpa based on phylogenomic analyses.</title>
        <authorList>
            <consortium name="Lawrence Berkeley National Laboratory"/>
            <person name="Van Ingen-Buijs V.A."/>
            <person name="Van Westerhoven A.C."/>
            <person name="Haridas S."/>
            <person name="Skiadas P."/>
            <person name="Martin F."/>
            <person name="Groenewald J.Z."/>
            <person name="Crous P.W."/>
            <person name="Seidl M.F."/>
        </authorList>
    </citation>
    <scope>NUCLEOTIDE SEQUENCE [LARGE SCALE GENOMIC DNA]</scope>
    <source>
        <strain evidence="4 5">CBS 123374</strain>
    </source>
</reference>
<evidence type="ECO:0000256" key="1">
    <source>
        <dbReference type="ARBA" id="ARBA00007409"/>
    </source>
</evidence>
<protein>
    <submittedName>
        <fullName evidence="4">Glutathione S-transferase</fullName>
    </submittedName>
</protein>
<dbReference type="EMBL" id="JBBWRZ010000004">
    <property type="protein sequence ID" value="KAK8238156.1"/>
    <property type="molecule type" value="Genomic_DNA"/>
</dbReference>